<feature type="domain" description="Ribonuclease A-domain" evidence="2">
    <location>
        <begin position="85"/>
        <end position="202"/>
    </location>
</feature>
<protein>
    <recommendedName>
        <fullName evidence="2">Ribonuclease A-domain domain-containing protein</fullName>
    </recommendedName>
</protein>
<dbReference type="SMART" id="SM00092">
    <property type="entry name" value="RNAse_Pc"/>
    <property type="match status" value="1"/>
</dbReference>
<name>A0AA88STA8_CHASR</name>
<gene>
    <name evidence="3" type="ORF">Q5P01_011292</name>
</gene>
<dbReference type="InterPro" id="IPR036816">
    <property type="entry name" value="RNaseA-like_dom_sf"/>
</dbReference>
<dbReference type="Proteomes" id="UP001187415">
    <property type="component" value="Unassembled WGS sequence"/>
</dbReference>
<dbReference type="AlphaFoldDB" id="A0AA88STA8"/>
<evidence type="ECO:0000256" key="1">
    <source>
        <dbReference type="SAM" id="MobiDB-lite"/>
    </source>
</evidence>
<reference evidence="3" key="1">
    <citation type="submission" date="2023-07" db="EMBL/GenBank/DDBJ databases">
        <title>Chromosome-level Genome Assembly of Striped Snakehead (Channa striata).</title>
        <authorList>
            <person name="Liu H."/>
        </authorList>
    </citation>
    <scope>NUCLEOTIDE SEQUENCE</scope>
    <source>
        <strain evidence="3">Gz</strain>
        <tissue evidence="3">Muscle</tissue>
    </source>
</reference>
<dbReference type="Gene3D" id="3.10.130.10">
    <property type="entry name" value="Ribonuclease A-like domain"/>
    <property type="match status" value="1"/>
</dbReference>
<comment type="caution">
    <text evidence="3">The sequence shown here is derived from an EMBL/GenBank/DDBJ whole genome shotgun (WGS) entry which is preliminary data.</text>
</comment>
<organism evidence="3 4">
    <name type="scientific">Channa striata</name>
    <name type="common">Snakehead murrel</name>
    <name type="synonym">Ophicephalus striatus</name>
    <dbReference type="NCBI Taxonomy" id="64152"/>
    <lineage>
        <taxon>Eukaryota</taxon>
        <taxon>Metazoa</taxon>
        <taxon>Chordata</taxon>
        <taxon>Craniata</taxon>
        <taxon>Vertebrata</taxon>
        <taxon>Euteleostomi</taxon>
        <taxon>Actinopterygii</taxon>
        <taxon>Neopterygii</taxon>
        <taxon>Teleostei</taxon>
        <taxon>Neoteleostei</taxon>
        <taxon>Acanthomorphata</taxon>
        <taxon>Anabantaria</taxon>
        <taxon>Anabantiformes</taxon>
        <taxon>Channoidei</taxon>
        <taxon>Channidae</taxon>
        <taxon>Channa</taxon>
    </lineage>
</organism>
<evidence type="ECO:0000313" key="3">
    <source>
        <dbReference type="EMBL" id="KAK2844633.1"/>
    </source>
</evidence>
<evidence type="ECO:0000259" key="2">
    <source>
        <dbReference type="SMART" id="SM00092"/>
    </source>
</evidence>
<feature type="region of interest" description="Disordered" evidence="1">
    <location>
        <begin position="199"/>
        <end position="219"/>
    </location>
</feature>
<dbReference type="InterPro" id="IPR023412">
    <property type="entry name" value="RNaseA_domain"/>
</dbReference>
<dbReference type="EMBL" id="JAUPFM010000008">
    <property type="protein sequence ID" value="KAK2844633.1"/>
    <property type="molecule type" value="Genomic_DNA"/>
</dbReference>
<sequence length="242" mass="27521">MLLCTSHLSHSRSNSQEVKCGTVTDETEERLTHLECQSHRSLHCSQIKECWEMAALGAFLTLSICLLFCHQTLAKNDAPCLLSKWNNGFNTFVQRHLPSGTPTSLNQNEWEKFIRSKGCNRPTQSFLHPADLERVKEVCTNRGGKVYKENLCISKQPFTFVTVRSEMGTCGIKSVQPETKHLILACERLDNHCLPVHFEGNPTNQKPDNNAKGCQDPKSRAPSLKDMWLWFLSVLLSIIFFR</sequence>
<dbReference type="SUPFAM" id="SSF54076">
    <property type="entry name" value="RNase A-like"/>
    <property type="match status" value="1"/>
</dbReference>
<evidence type="ECO:0000313" key="4">
    <source>
        <dbReference type="Proteomes" id="UP001187415"/>
    </source>
</evidence>
<accession>A0AA88STA8</accession>
<keyword evidence="4" id="KW-1185">Reference proteome</keyword>
<proteinExistence type="predicted"/>